<gene>
    <name evidence="3" type="ORF">MM415A00762_0013</name>
    <name evidence="2" type="ORF">MM415B01378_0011</name>
    <name evidence="1" type="ORF">TM448A01569_0006</name>
    <name evidence="4" type="ORF">TM448B01480_0009</name>
</gene>
<name>A0A6H1ZRK0_9ZZZZ</name>
<proteinExistence type="predicted"/>
<evidence type="ECO:0000313" key="4">
    <source>
        <dbReference type="EMBL" id="QJH99069.1"/>
    </source>
</evidence>
<dbReference type="EMBL" id="MT141349">
    <property type="protein sequence ID" value="QJA58981.1"/>
    <property type="molecule type" value="Genomic_DNA"/>
</dbReference>
<protein>
    <submittedName>
        <fullName evidence="1">Uncharacterized protein</fullName>
    </submittedName>
</protein>
<dbReference type="EMBL" id="MT144170">
    <property type="protein sequence ID" value="QJA50041.1"/>
    <property type="molecule type" value="Genomic_DNA"/>
</dbReference>
<sequence>MKRKIFIFAPLLVMLALAVIAAKPAGITQLTSLWIGDATQTATVTPGDNDVYIYGTLEVDGMAYFDAGLTLTDTNGLVAPRTAGFTLPLAGAYVNGAGIILTTTTPDMPATAVDALPVIVYANSTETTSIGWTFMLPYDYSSGLSFRMMISSSTNSSYASLGVDWNIFVNDTAAGFSAGSPETVVWNTCPTPSVSNSFLTLTVADAGTVADLQAGDSVTVYFWNGGGAVGGDAITLEIKNVEVRYTAAR</sequence>
<dbReference type="EMBL" id="MT144766">
    <property type="protein sequence ID" value="QJH99069.1"/>
    <property type="molecule type" value="Genomic_DNA"/>
</dbReference>
<organism evidence="1">
    <name type="scientific">viral metagenome</name>
    <dbReference type="NCBI Taxonomy" id="1070528"/>
    <lineage>
        <taxon>unclassified sequences</taxon>
        <taxon>metagenomes</taxon>
        <taxon>organismal metagenomes</taxon>
    </lineage>
</organism>
<dbReference type="EMBL" id="MT142411">
    <property type="protein sequence ID" value="QJA80206.1"/>
    <property type="molecule type" value="Genomic_DNA"/>
</dbReference>
<evidence type="ECO:0000313" key="2">
    <source>
        <dbReference type="EMBL" id="QJA58981.1"/>
    </source>
</evidence>
<reference evidence="1" key="1">
    <citation type="submission" date="2020-03" db="EMBL/GenBank/DDBJ databases">
        <title>The deep terrestrial virosphere.</title>
        <authorList>
            <person name="Holmfeldt K."/>
            <person name="Nilsson E."/>
            <person name="Simone D."/>
            <person name="Lopez-Fernandez M."/>
            <person name="Wu X."/>
            <person name="de Brujin I."/>
            <person name="Lundin D."/>
            <person name="Andersson A."/>
            <person name="Bertilsson S."/>
            <person name="Dopson M."/>
        </authorList>
    </citation>
    <scope>NUCLEOTIDE SEQUENCE</scope>
    <source>
        <strain evidence="3">MM415A00762</strain>
        <strain evidence="2">MM415B01378</strain>
        <strain evidence="1">TM448A01569</strain>
        <strain evidence="4">TM448B01480</strain>
    </source>
</reference>
<dbReference type="AlphaFoldDB" id="A0A6H1ZRK0"/>
<evidence type="ECO:0000313" key="1">
    <source>
        <dbReference type="EMBL" id="QJA50041.1"/>
    </source>
</evidence>
<evidence type="ECO:0000313" key="3">
    <source>
        <dbReference type="EMBL" id="QJA80206.1"/>
    </source>
</evidence>
<accession>A0A6H1ZRK0</accession>